<gene>
    <name evidence="2" type="ORF">ENK44_03570</name>
</gene>
<reference evidence="2" key="1">
    <citation type="journal article" date="2020" name="mSystems">
        <title>Genome- and Community-Level Interaction Insights into Carbon Utilization and Element Cycling Functions of Hydrothermarchaeota in Hydrothermal Sediment.</title>
        <authorList>
            <person name="Zhou Z."/>
            <person name="Liu Y."/>
            <person name="Xu W."/>
            <person name="Pan J."/>
            <person name="Luo Z.H."/>
            <person name="Li M."/>
        </authorList>
    </citation>
    <scope>NUCLEOTIDE SEQUENCE [LARGE SCALE GENOMIC DNA]</scope>
    <source>
        <strain evidence="2">HyVt-577</strain>
    </source>
</reference>
<dbReference type="Gene3D" id="3.30.420.40">
    <property type="match status" value="2"/>
</dbReference>
<dbReference type="InterPro" id="IPR043129">
    <property type="entry name" value="ATPase_NBD"/>
</dbReference>
<dbReference type="Proteomes" id="UP000885779">
    <property type="component" value="Unassembled WGS sequence"/>
</dbReference>
<name>A0A7V4TYJ2_CALAY</name>
<comment type="caution">
    <text evidence="2">The sequence shown here is derived from an EMBL/GenBank/DDBJ whole genome shotgun (WGS) entry which is preliminary data.</text>
</comment>
<dbReference type="PANTHER" id="PTHR18964">
    <property type="entry name" value="ROK (REPRESSOR, ORF, KINASE) FAMILY"/>
    <property type="match status" value="1"/>
</dbReference>
<comment type="similarity">
    <text evidence="1">Belongs to the ROK (NagC/XylR) family.</text>
</comment>
<dbReference type="AlphaFoldDB" id="A0A7V4TYJ2"/>
<protein>
    <submittedName>
        <fullName evidence="2">ROK family protein</fullName>
    </submittedName>
</protein>
<proteinExistence type="inferred from homology"/>
<dbReference type="EMBL" id="DRQG01000031">
    <property type="protein sequence ID" value="HGY54760.1"/>
    <property type="molecule type" value="Genomic_DNA"/>
</dbReference>
<dbReference type="InterPro" id="IPR000600">
    <property type="entry name" value="ROK"/>
</dbReference>
<dbReference type="InterPro" id="IPR049874">
    <property type="entry name" value="ROK_cs"/>
</dbReference>
<sequence length="329" mass="35236">MKKISVTLGIDIGGTNTVFGFIDKNANCLWSDQVKTRLHRTAQDLFKDIFSRIDATLKDQSNLDLVGIGVGAPNGNYYTGWVEEAPNLPWKNADIATLARKHYNIPTALTNDANAAAIAELKYGAARGMKHFIEITLGTGLGSGLVVDGKIVYGHSGYAGELGHTIVKRGGRQCSCGRKGCLETYVSATGLKRTVFELLANQNYESTLSKIDFSTLTAHQVFLEAKKGDALAIKAFEITGTILGDALANAVTYLSPEAVILFGGLVGAGDLLLKPTRLSFEQNVLNVFKNTVKIIPSALDLNNAAILGAGALIWNELNNGKLHTENLAK</sequence>
<organism evidence="2">
    <name type="scientific">Caldithrix abyssi</name>
    <dbReference type="NCBI Taxonomy" id="187145"/>
    <lineage>
        <taxon>Bacteria</taxon>
        <taxon>Pseudomonadati</taxon>
        <taxon>Calditrichota</taxon>
        <taxon>Calditrichia</taxon>
        <taxon>Calditrichales</taxon>
        <taxon>Calditrichaceae</taxon>
        <taxon>Caldithrix</taxon>
    </lineage>
</organism>
<dbReference type="PROSITE" id="PS01125">
    <property type="entry name" value="ROK"/>
    <property type="match status" value="1"/>
</dbReference>
<dbReference type="PANTHER" id="PTHR18964:SF149">
    <property type="entry name" value="BIFUNCTIONAL UDP-N-ACETYLGLUCOSAMINE 2-EPIMERASE_N-ACETYLMANNOSAMINE KINASE"/>
    <property type="match status" value="1"/>
</dbReference>
<dbReference type="Pfam" id="PF00480">
    <property type="entry name" value="ROK"/>
    <property type="match status" value="1"/>
</dbReference>
<dbReference type="SUPFAM" id="SSF53067">
    <property type="entry name" value="Actin-like ATPase domain"/>
    <property type="match status" value="1"/>
</dbReference>
<accession>A0A7V4TYJ2</accession>
<evidence type="ECO:0000313" key="2">
    <source>
        <dbReference type="EMBL" id="HGY54760.1"/>
    </source>
</evidence>
<evidence type="ECO:0000256" key="1">
    <source>
        <dbReference type="ARBA" id="ARBA00006479"/>
    </source>
</evidence>